<dbReference type="EMBL" id="AEIU01000043">
    <property type="protein sequence ID" value="EFP97872.1"/>
    <property type="molecule type" value="Genomic_DNA"/>
</dbReference>
<keyword evidence="2" id="KW-1185">Reference proteome</keyword>
<accession>E3BGC9</accession>
<dbReference type="OrthoDB" id="194242at2"/>
<sequence length="122" mass="13244">MNKVSILPLSLLVLASAGCSTILTDDEQRINVISNTDENLQVSVDGVEQNVPGIITVKKENKDKVLTVTSEKCKGKQVALNKTIEPTFFANILSGGVFGSTTDYASESMWKYQDSVEISCNK</sequence>
<organism evidence="1 2">
    <name type="scientific">Vibrio caribbeanicus ATCC BAA-2122</name>
    <dbReference type="NCBI Taxonomy" id="796620"/>
    <lineage>
        <taxon>Bacteria</taxon>
        <taxon>Pseudomonadati</taxon>
        <taxon>Pseudomonadota</taxon>
        <taxon>Gammaproteobacteria</taxon>
        <taxon>Vibrionales</taxon>
        <taxon>Vibrionaceae</taxon>
        <taxon>Vibrio</taxon>
    </lineage>
</organism>
<reference evidence="1 2" key="1">
    <citation type="journal article" date="2012" name="Int. J. Syst. Evol. Microbiol.">
        <title>Vibrio caribbeanicus sp. nov., isolated from the marine sponge Scleritoderma cyanea.</title>
        <authorList>
            <person name="Hoffmann M."/>
            <person name="Monday S.R."/>
            <person name="Allard M.W."/>
            <person name="Strain E.A."/>
            <person name="Whittaker P."/>
            <person name="Naum M."/>
            <person name="McCarthy P.J."/>
            <person name="Lopez J.V."/>
            <person name="Fischer M."/>
            <person name="Brown E.W."/>
        </authorList>
    </citation>
    <scope>NUCLEOTIDE SEQUENCE [LARGE SCALE GENOMIC DNA]</scope>
    <source>
        <strain evidence="1 2">ATCC BAA-2122</strain>
    </source>
</reference>
<name>E3BGC9_9VIBR</name>
<dbReference type="Proteomes" id="UP000002943">
    <property type="component" value="Unassembled WGS sequence"/>
</dbReference>
<evidence type="ECO:0008006" key="3">
    <source>
        <dbReference type="Google" id="ProtNLM"/>
    </source>
</evidence>
<comment type="caution">
    <text evidence="1">The sequence shown here is derived from an EMBL/GenBank/DDBJ whole genome shotgun (WGS) entry which is preliminary data.</text>
</comment>
<dbReference type="STRING" id="796620.VIBC2010_08008"/>
<dbReference type="PROSITE" id="PS51257">
    <property type="entry name" value="PROKAR_LIPOPROTEIN"/>
    <property type="match status" value="1"/>
</dbReference>
<evidence type="ECO:0000313" key="1">
    <source>
        <dbReference type="EMBL" id="EFP97872.1"/>
    </source>
</evidence>
<protein>
    <recommendedName>
        <fullName evidence="3">Adenosine deaminase</fullName>
    </recommendedName>
</protein>
<proteinExistence type="predicted"/>
<evidence type="ECO:0000313" key="2">
    <source>
        <dbReference type="Proteomes" id="UP000002943"/>
    </source>
</evidence>
<dbReference type="RefSeq" id="WP_009600013.1">
    <property type="nucleotide sequence ID" value="NZ_AEIU01000043.1"/>
</dbReference>
<dbReference type="eggNOG" id="ENOG5032W45">
    <property type="taxonomic scope" value="Bacteria"/>
</dbReference>
<dbReference type="AlphaFoldDB" id="E3BGC9"/>
<gene>
    <name evidence="1" type="ORF">VIBC2010_08008</name>
</gene>